<evidence type="ECO:0000259" key="6">
    <source>
        <dbReference type="PROSITE" id="PS50016"/>
    </source>
</evidence>
<dbReference type="AlphaFoldDB" id="A0A9P0NUX3"/>
<feature type="domain" description="PHD-type" evidence="6">
    <location>
        <begin position="104"/>
        <end position="149"/>
    </location>
</feature>
<dbReference type="SMART" id="SM00249">
    <property type="entry name" value="PHD"/>
    <property type="match status" value="1"/>
</dbReference>
<name>A0A9P0NUX3_ACAOB</name>
<keyword evidence="3" id="KW-0862">Zinc</keyword>
<dbReference type="OrthoDB" id="6781030at2759"/>
<keyword evidence="8" id="KW-1185">Reference proteome</keyword>
<dbReference type="InterPro" id="IPR001965">
    <property type="entry name" value="Znf_PHD"/>
</dbReference>
<dbReference type="Gene3D" id="3.30.40.10">
    <property type="entry name" value="Zinc/RING finger domain, C3HC4 (zinc finger)"/>
    <property type="match status" value="1"/>
</dbReference>
<dbReference type="InterPro" id="IPR013083">
    <property type="entry name" value="Znf_RING/FYVE/PHD"/>
</dbReference>
<dbReference type="GO" id="GO:0008270">
    <property type="term" value="F:zinc ion binding"/>
    <property type="evidence" value="ECO:0007669"/>
    <property type="project" value="UniProtKB-KW"/>
</dbReference>
<evidence type="ECO:0000313" key="8">
    <source>
        <dbReference type="Proteomes" id="UP001152888"/>
    </source>
</evidence>
<feature type="compositionally biased region" description="Basic and acidic residues" evidence="5">
    <location>
        <begin position="19"/>
        <end position="34"/>
    </location>
</feature>
<protein>
    <recommendedName>
        <fullName evidence="6">PHD-type domain-containing protein</fullName>
    </recommendedName>
</protein>
<evidence type="ECO:0000256" key="3">
    <source>
        <dbReference type="ARBA" id="ARBA00022833"/>
    </source>
</evidence>
<dbReference type="InterPro" id="IPR011011">
    <property type="entry name" value="Znf_FYVE_PHD"/>
</dbReference>
<keyword evidence="1" id="KW-0479">Metal-binding</keyword>
<evidence type="ECO:0000256" key="4">
    <source>
        <dbReference type="PROSITE-ProRule" id="PRU00146"/>
    </source>
</evidence>
<accession>A0A9P0NUX3</accession>
<gene>
    <name evidence="7" type="ORF">ACAOBT_LOCUS2042</name>
</gene>
<evidence type="ECO:0000313" key="7">
    <source>
        <dbReference type="EMBL" id="CAH1957346.1"/>
    </source>
</evidence>
<feature type="region of interest" description="Disordered" evidence="5">
    <location>
        <begin position="1"/>
        <end position="50"/>
    </location>
</feature>
<organism evidence="7 8">
    <name type="scientific">Acanthoscelides obtectus</name>
    <name type="common">Bean weevil</name>
    <name type="synonym">Bruchus obtectus</name>
    <dbReference type="NCBI Taxonomy" id="200917"/>
    <lineage>
        <taxon>Eukaryota</taxon>
        <taxon>Metazoa</taxon>
        <taxon>Ecdysozoa</taxon>
        <taxon>Arthropoda</taxon>
        <taxon>Hexapoda</taxon>
        <taxon>Insecta</taxon>
        <taxon>Pterygota</taxon>
        <taxon>Neoptera</taxon>
        <taxon>Endopterygota</taxon>
        <taxon>Coleoptera</taxon>
        <taxon>Polyphaga</taxon>
        <taxon>Cucujiformia</taxon>
        <taxon>Chrysomeloidea</taxon>
        <taxon>Chrysomelidae</taxon>
        <taxon>Bruchinae</taxon>
        <taxon>Bruchini</taxon>
        <taxon>Acanthoscelides</taxon>
    </lineage>
</organism>
<dbReference type="SUPFAM" id="SSF57903">
    <property type="entry name" value="FYVE/PHD zinc finger"/>
    <property type="match status" value="1"/>
</dbReference>
<dbReference type="PROSITE" id="PS50016">
    <property type="entry name" value="ZF_PHD_2"/>
    <property type="match status" value="1"/>
</dbReference>
<dbReference type="Proteomes" id="UP001152888">
    <property type="component" value="Unassembled WGS sequence"/>
</dbReference>
<evidence type="ECO:0000256" key="5">
    <source>
        <dbReference type="SAM" id="MobiDB-lite"/>
    </source>
</evidence>
<proteinExistence type="predicted"/>
<dbReference type="InterPro" id="IPR019787">
    <property type="entry name" value="Znf_PHD-finger"/>
</dbReference>
<evidence type="ECO:0000256" key="1">
    <source>
        <dbReference type="ARBA" id="ARBA00022723"/>
    </source>
</evidence>
<reference evidence="7" key="1">
    <citation type="submission" date="2022-03" db="EMBL/GenBank/DDBJ databases">
        <authorList>
            <person name="Sayadi A."/>
        </authorList>
    </citation>
    <scope>NUCLEOTIDE SEQUENCE</scope>
</reference>
<comment type="caution">
    <text evidence="7">The sequence shown here is derived from an EMBL/GenBank/DDBJ whole genome shotgun (WGS) entry which is preliminary data.</text>
</comment>
<sequence length="149" mass="17527">MKNKVPAVATSSQWQQYYQKKEEKKKQEEQLKIERKNKRDQKKELENKKKKLKITAAQNVSKRRISNRRATTKLKNVTKKLFSTNAGNGPVTTEPSISKPSEESWYCLLCETDDQLDMRLCYSCLKYYHEFCLGLTEADTEEFQCPFCQ</sequence>
<evidence type="ECO:0000256" key="2">
    <source>
        <dbReference type="ARBA" id="ARBA00022771"/>
    </source>
</evidence>
<keyword evidence="2 4" id="KW-0863">Zinc-finger</keyword>
<dbReference type="EMBL" id="CAKOFQ010006670">
    <property type="protein sequence ID" value="CAH1957346.1"/>
    <property type="molecule type" value="Genomic_DNA"/>
</dbReference>